<dbReference type="GO" id="GO:0006979">
    <property type="term" value="P:response to oxidative stress"/>
    <property type="evidence" value="ECO:0007669"/>
    <property type="project" value="InterPro"/>
</dbReference>
<gene>
    <name evidence="5" type="ORF">FC43_GL000939</name>
</gene>
<evidence type="ECO:0000313" key="6">
    <source>
        <dbReference type="Proteomes" id="UP000050816"/>
    </source>
</evidence>
<dbReference type="RefSeq" id="WP_019205397.1">
    <property type="nucleotide sequence ID" value="NZ_AZFK01000087.1"/>
</dbReference>
<evidence type="ECO:0000256" key="1">
    <source>
        <dbReference type="ARBA" id="ARBA00012499"/>
    </source>
</evidence>
<keyword evidence="2" id="KW-0560">Oxidoreductase</keyword>
<dbReference type="PANTHER" id="PTHR10173:SF59">
    <property type="entry name" value="PEPTIDE METHIONINE SULFOXIDE REDUCTASE MSRA_MSRB"/>
    <property type="match status" value="1"/>
</dbReference>
<dbReference type="GO" id="GO:0033743">
    <property type="term" value="F:peptide-methionine (R)-S-oxide reductase activity"/>
    <property type="evidence" value="ECO:0007669"/>
    <property type="project" value="UniProtKB-EC"/>
</dbReference>
<evidence type="ECO:0000256" key="3">
    <source>
        <dbReference type="ARBA" id="ARBA00048488"/>
    </source>
</evidence>
<proteinExistence type="predicted"/>
<organism evidence="5 6">
    <name type="scientific">Limosilactobacillus ingluviei DSM 15946</name>
    <dbReference type="NCBI Taxonomy" id="1423760"/>
    <lineage>
        <taxon>Bacteria</taxon>
        <taxon>Bacillati</taxon>
        <taxon>Bacillota</taxon>
        <taxon>Bacilli</taxon>
        <taxon>Lactobacillales</taxon>
        <taxon>Lactobacillaceae</taxon>
        <taxon>Limosilactobacillus</taxon>
    </lineage>
</organism>
<dbReference type="PATRIC" id="fig|1423760.3.peg.970"/>
<dbReference type="PROSITE" id="PS51790">
    <property type="entry name" value="MSRB"/>
    <property type="match status" value="1"/>
</dbReference>
<dbReference type="InterPro" id="IPR011057">
    <property type="entry name" value="Mss4-like_sf"/>
</dbReference>
<dbReference type="Proteomes" id="UP000050816">
    <property type="component" value="Unassembled WGS sequence"/>
</dbReference>
<comment type="catalytic activity">
    <reaction evidence="3">
        <text>L-methionyl-[protein] + [thioredoxin]-disulfide + H2O = L-methionyl-(R)-S-oxide-[protein] + [thioredoxin]-dithiol</text>
        <dbReference type="Rhea" id="RHEA:24164"/>
        <dbReference type="Rhea" id="RHEA-COMP:10698"/>
        <dbReference type="Rhea" id="RHEA-COMP:10700"/>
        <dbReference type="Rhea" id="RHEA-COMP:12313"/>
        <dbReference type="Rhea" id="RHEA-COMP:12314"/>
        <dbReference type="ChEBI" id="CHEBI:15377"/>
        <dbReference type="ChEBI" id="CHEBI:16044"/>
        <dbReference type="ChEBI" id="CHEBI:29950"/>
        <dbReference type="ChEBI" id="CHEBI:45764"/>
        <dbReference type="ChEBI" id="CHEBI:50058"/>
        <dbReference type="EC" id="1.8.4.12"/>
    </reaction>
</comment>
<dbReference type="EC" id="1.8.4.12" evidence="1"/>
<dbReference type="NCBIfam" id="TIGR00357">
    <property type="entry name" value="peptide-methionine (R)-S-oxide reductase MsrB"/>
    <property type="match status" value="1"/>
</dbReference>
<accession>A0A0R1U3E1</accession>
<reference evidence="5 6" key="1">
    <citation type="journal article" date="2015" name="Genome Announc.">
        <title>Expanding the biotechnology potential of lactobacilli through comparative genomics of 213 strains and associated genera.</title>
        <authorList>
            <person name="Sun Z."/>
            <person name="Harris H.M."/>
            <person name="McCann A."/>
            <person name="Guo C."/>
            <person name="Argimon S."/>
            <person name="Zhang W."/>
            <person name="Yang X."/>
            <person name="Jeffery I.B."/>
            <person name="Cooney J.C."/>
            <person name="Kagawa T.F."/>
            <person name="Liu W."/>
            <person name="Song Y."/>
            <person name="Salvetti E."/>
            <person name="Wrobel A."/>
            <person name="Rasinkangas P."/>
            <person name="Parkhill J."/>
            <person name="Rea M.C."/>
            <person name="O'Sullivan O."/>
            <person name="Ritari J."/>
            <person name="Douillard F.P."/>
            <person name="Paul Ross R."/>
            <person name="Yang R."/>
            <person name="Briner A.E."/>
            <person name="Felis G.E."/>
            <person name="de Vos W.M."/>
            <person name="Barrangou R."/>
            <person name="Klaenhammer T.R."/>
            <person name="Caufield P.W."/>
            <person name="Cui Y."/>
            <person name="Zhang H."/>
            <person name="O'Toole P.W."/>
        </authorList>
    </citation>
    <scope>NUCLEOTIDE SEQUENCE [LARGE SCALE GENOMIC DNA]</scope>
    <source>
        <strain evidence="5 6">DSM 15946</strain>
    </source>
</reference>
<comment type="caution">
    <text evidence="5">The sequence shown here is derived from an EMBL/GenBank/DDBJ whole genome shotgun (WGS) entry which is preliminary data.</text>
</comment>
<evidence type="ECO:0000256" key="2">
    <source>
        <dbReference type="ARBA" id="ARBA00023002"/>
    </source>
</evidence>
<dbReference type="FunFam" id="2.170.150.20:FF:000003">
    <property type="entry name" value="Peptide methionine sulfoxide reductase MsrB"/>
    <property type="match status" value="1"/>
</dbReference>
<dbReference type="InterPro" id="IPR002579">
    <property type="entry name" value="Met_Sox_Rdtase_MsrB_dom"/>
</dbReference>
<protein>
    <recommendedName>
        <fullName evidence="1">peptide-methionine (R)-S-oxide reductase</fullName>
        <ecNumber evidence="1">1.8.4.12</ecNumber>
    </recommendedName>
</protein>
<sequence>MVKFDKQARLAQLTPLQYEVTQHAATERPFTGEYDQCFAAGIYVDVVSGEPLFSSLDKYDAGCGWPAFTKPLVKLKERRDQSFGMERTEVKSPQAASHLGHVFCDGPVDKGGLRYCINSAALRFIPKEQLQAAGYGEYLTLFES</sequence>
<dbReference type="AlphaFoldDB" id="A0A0R1U3E1"/>
<dbReference type="Pfam" id="PF01641">
    <property type="entry name" value="SelR"/>
    <property type="match status" value="1"/>
</dbReference>
<feature type="domain" description="MsrB" evidence="4">
    <location>
        <begin position="6"/>
        <end position="127"/>
    </location>
</feature>
<dbReference type="Gene3D" id="2.170.150.20">
    <property type="entry name" value="Peptide methionine sulfoxide reductase"/>
    <property type="match status" value="1"/>
</dbReference>
<dbReference type="PANTHER" id="PTHR10173">
    <property type="entry name" value="METHIONINE SULFOXIDE REDUCTASE"/>
    <property type="match status" value="1"/>
</dbReference>
<dbReference type="GO" id="GO:0005737">
    <property type="term" value="C:cytoplasm"/>
    <property type="evidence" value="ECO:0007669"/>
    <property type="project" value="TreeGrafter"/>
</dbReference>
<dbReference type="GeneID" id="82933183"/>
<dbReference type="GO" id="GO:0030091">
    <property type="term" value="P:protein repair"/>
    <property type="evidence" value="ECO:0007669"/>
    <property type="project" value="InterPro"/>
</dbReference>
<dbReference type="EMBL" id="AZFK01000087">
    <property type="protein sequence ID" value="KRL87833.1"/>
    <property type="molecule type" value="Genomic_DNA"/>
</dbReference>
<evidence type="ECO:0000313" key="5">
    <source>
        <dbReference type="EMBL" id="KRL87833.1"/>
    </source>
</evidence>
<evidence type="ECO:0000259" key="4">
    <source>
        <dbReference type="PROSITE" id="PS51790"/>
    </source>
</evidence>
<name>A0A0R1U3E1_9LACO</name>
<dbReference type="SUPFAM" id="SSF51316">
    <property type="entry name" value="Mss4-like"/>
    <property type="match status" value="1"/>
</dbReference>
<dbReference type="InterPro" id="IPR028427">
    <property type="entry name" value="Met_Sox_Rdtase_MsrB"/>
</dbReference>